<protein>
    <submittedName>
        <fullName evidence="2">Nucleotidyl transferase AbiEii/AbiGii toxin family protein</fullName>
    </submittedName>
</protein>
<sequence length="345" mass="37560">MTDPSTPPVPPAGVPAVPASPSEILGTPPDPRDEGPRHPETLMRIPDSRVAQELVFDPAHAWYGQSYRASEPSFGDPVLAAAWHAARRCAMDTVLTALAGSPWADKLVLRGSVMLRAWLGEAAREPGDLDFVAVPRTWKVGDPATQVMLTSIPRLVAEESDRRNRGGVVFAAQWARSDEIWTYDRAPGRRLVLPWSAPGIPGGLVQLDFVFEETLHVEPEPSAIPLAGGGTAVLLAATPELSLGWKIIWLLTDLFPEGKDLYDAVLLAEWMPLPLPRDLMGLLIADLEDAQYYADVDLDEIRRACDDVDWRGFAADYPGLAVDQEDLVRRLLAALAPTFGAEQPG</sequence>
<evidence type="ECO:0000256" key="1">
    <source>
        <dbReference type="SAM" id="MobiDB-lite"/>
    </source>
</evidence>
<feature type="compositionally biased region" description="Basic and acidic residues" evidence="1">
    <location>
        <begin position="30"/>
        <end position="41"/>
    </location>
</feature>
<dbReference type="Pfam" id="PF08843">
    <property type="entry name" value="AbiEii"/>
    <property type="match status" value="1"/>
</dbReference>
<dbReference type="Proteomes" id="UP001165378">
    <property type="component" value="Unassembled WGS sequence"/>
</dbReference>
<feature type="compositionally biased region" description="Pro residues" evidence="1">
    <location>
        <begin position="1"/>
        <end position="13"/>
    </location>
</feature>
<organism evidence="2 3">
    <name type="scientific">Yinghuangia soli</name>
    <dbReference type="NCBI Taxonomy" id="2908204"/>
    <lineage>
        <taxon>Bacteria</taxon>
        <taxon>Bacillati</taxon>
        <taxon>Actinomycetota</taxon>
        <taxon>Actinomycetes</taxon>
        <taxon>Kitasatosporales</taxon>
        <taxon>Streptomycetaceae</taxon>
        <taxon>Yinghuangia</taxon>
    </lineage>
</organism>
<dbReference type="InterPro" id="IPR014942">
    <property type="entry name" value="AbiEii"/>
</dbReference>
<reference evidence="2" key="1">
    <citation type="submission" date="2022-01" db="EMBL/GenBank/DDBJ databases">
        <title>Genome-Based Taxonomic Classification of the Phylum Actinobacteria.</title>
        <authorList>
            <person name="Gao Y."/>
        </authorList>
    </citation>
    <scope>NUCLEOTIDE SEQUENCE</scope>
    <source>
        <strain evidence="2">KLBMP 8922</strain>
    </source>
</reference>
<keyword evidence="3" id="KW-1185">Reference proteome</keyword>
<keyword evidence="2" id="KW-0808">Transferase</keyword>
<evidence type="ECO:0000313" key="3">
    <source>
        <dbReference type="Proteomes" id="UP001165378"/>
    </source>
</evidence>
<name>A0AA41PZ64_9ACTN</name>
<evidence type="ECO:0000313" key="2">
    <source>
        <dbReference type="EMBL" id="MCF2527826.1"/>
    </source>
</evidence>
<proteinExistence type="predicted"/>
<feature type="region of interest" description="Disordered" evidence="1">
    <location>
        <begin position="1"/>
        <end position="41"/>
    </location>
</feature>
<gene>
    <name evidence="2" type="ORF">LZ495_11435</name>
</gene>
<comment type="caution">
    <text evidence="2">The sequence shown here is derived from an EMBL/GenBank/DDBJ whole genome shotgun (WGS) entry which is preliminary data.</text>
</comment>
<dbReference type="GO" id="GO:0016740">
    <property type="term" value="F:transferase activity"/>
    <property type="evidence" value="ECO:0007669"/>
    <property type="project" value="UniProtKB-KW"/>
</dbReference>
<dbReference type="RefSeq" id="WP_235051999.1">
    <property type="nucleotide sequence ID" value="NZ_JAKFHA010000005.1"/>
</dbReference>
<dbReference type="AlphaFoldDB" id="A0AA41PZ64"/>
<dbReference type="EMBL" id="JAKFHA010000005">
    <property type="protein sequence ID" value="MCF2527826.1"/>
    <property type="molecule type" value="Genomic_DNA"/>
</dbReference>
<accession>A0AA41PZ64</accession>